<dbReference type="AlphaFoldDB" id="A0A4Q0P9B3"/>
<protein>
    <recommendedName>
        <fullName evidence="2">Protein-glutamine gamma-glutamyltransferase-like C-terminal domain-containing protein</fullName>
    </recommendedName>
</protein>
<evidence type="ECO:0000313" key="3">
    <source>
        <dbReference type="EMBL" id="RXG23303.1"/>
    </source>
</evidence>
<accession>A0A4Q0P9B3</accession>
<keyword evidence="1" id="KW-0472">Membrane</keyword>
<sequence length="249" mass="29711">MHYPFYYILFLFLSVFNFSIKAEVQDSVQPDKSIQYDERRVDIQEFDSEILKDYRSREAFNYEELIPPDNLWNRFKTWLDDLWESLIKWILQGEEATGILGFLVRALPYLLIAGVVAFLIWLFIKVDIGGSPLKRKDLNTVLVTDEQQIIESQNIQELINDALTQKNYQLAVRYYYLLLLQKLAKKELIDWQVQKTNADYIYEIKNPELRSEFSKLTRIYDFIWYGNFEVTESAFYKAEKEFIKLTATL</sequence>
<dbReference type="EMBL" id="QOVM01000002">
    <property type="protein sequence ID" value="RXG23303.1"/>
    <property type="molecule type" value="Genomic_DNA"/>
</dbReference>
<evidence type="ECO:0000313" key="4">
    <source>
        <dbReference type="Proteomes" id="UP000289238"/>
    </source>
</evidence>
<dbReference type="Pfam" id="PF13559">
    <property type="entry name" value="DUF4129"/>
    <property type="match status" value="1"/>
</dbReference>
<dbReference type="Proteomes" id="UP000289238">
    <property type="component" value="Unassembled WGS sequence"/>
</dbReference>
<name>A0A4Q0P9B3_9FLAO</name>
<gene>
    <name evidence="3" type="ORF">DSM00_916</name>
</gene>
<reference evidence="3 4" key="1">
    <citation type="submission" date="2018-07" db="EMBL/GenBank/DDBJ databases">
        <title>Leeuwenhoekiella genomics.</title>
        <authorList>
            <person name="Tahon G."/>
            <person name="Willems A."/>
        </authorList>
    </citation>
    <scope>NUCLEOTIDE SEQUENCE [LARGE SCALE GENOMIC DNA]</scope>
    <source>
        <strain evidence="3 4">LMG 22550</strain>
    </source>
</reference>
<feature type="transmembrane region" description="Helical" evidence="1">
    <location>
        <begin position="6"/>
        <end position="24"/>
    </location>
</feature>
<evidence type="ECO:0000256" key="1">
    <source>
        <dbReference type="SAM" id="Phobius"/>
    </source>
</evidence>
<feature type="transmembrane region" description="Helical" evidence="1">
    <location>
        <begin position="106"/>
        <end position="124"/>
    </location>
</feature>
<dbReference type="InterPro" id="IPR025403">
    <property type="entry name" value="TgpA-like_C"/>
</dbReference>
<keyword evidence="1" id="KW-0812">Transmembrane</keyword>
<organism evidence="3 4">
    <name type="scientific">Leeuwenhoekiella aequorea</name>
    <dbReference type="NCBI Taxonomy" id="283736"/>
    <lineage>
        <taxon>Bacteria</taxon>
        <taxon>Pseudomonadati</taxon>
        <taxon>Bacteroidota</taxon>
        <taxon>Flavobacteriia</taxon>
        <taxon>Flavobacteriales</taxon>
        <taxon>Flavobacteriaceae</taxon>
        <taxon>Leeuwenhoekiella</taxon>
    </lineage>
</organism>
<evidence type="ECO:0000259" key="2">
    <source>
        <dbReference type="Pfam" id="PF13559"/>
    </source>
</evidence>
<comment type="caution">
    <text evidence="3">The sequence shown here is derived from an EMBL/GenBank/DDBJ whole genome shotgun (WGS) entry which is preliminary data.</text>
</comment>
<keyword evidence="4" id="KW-1185">Reference proteome</keyword>
<proteinExistence type="predicted"/>
<dbReference type="RefSeq" id="WP_128756843.1">
    <property type="nucleotide sequence ID" value="NZ_QOVM01000002.1"/>
</dbReference>
<keyword evidence="1" id="KW-1133">Transmembrane helix</keyword>
<dbReference type="OrthoDB" id="5491447at2"/>
<feature type="domain" description="Protein-glutamine gamma-glutamyltransferase-like C-terminal" evidence="2">
    <location>
        <begin position="176"/>
        <end position="235"/>
    </location>
</feature>